<comment type="caution">
    <text evidence="2">The sequence shown here is derived from an EMBL/GenBank/DDBJ whole genome shotgun (WGS) entry which is preliminary data.</text>
</comment>
<dbReference type="PANTHER" id="PTHR34504:SF2">
    <property type="entry name" value="UPF0150 PROTEIN SSL0259"/>
    <property type="match status" value="1"/>
</dbReference>
<gene>
    <name evidence="2" type="ORF">OD750_000535</name>
</gene>
<dbReference type="InterPro" id="IPR035069">
    <property type="entry name" value="TTHA1013/TTHA0281-like"/>
</dbReference>
<sequence length="133" mass="14250">MKYVIAIEPGTDDQAFGVAVPDLPGCFSAGDTVEAAIDNAREAIEAWAEAVLDDGGEIPAQRSIDALRNDPEYDGWIWAIIEAPTERLQGPSERVNISLPKRVLVKIDEYATAHGETRSAFLAKAALDKIAAG</sequence>
<organism evidence="2 3">
    <name type="scientific">Tahibacter soli</name>
    <dbReference type="NCBI Taxonomy" id="2983605"/>
    <lineage>
        <taxon>Bacteria</taxon>
        <taxon>Pseudomonadati</taxon>
        <taxon>Pseudomonadota</taxon>
        <taxon>Gammaproteobacteria</taxon>
        <taxon>Lysobacterales</taxon>
        <taxon>Rhodanobacteraceae</taxon>
        <taxon>Tahibacter</taxon>
    </lineage>
</organism>
<dbReference type="SUPFAM" id="SSF143100">
    <property type="entry name" value="TTHA1013/TTHA0281-like"/>
    <property type="match status" value="1"/>
</dbReference>
<accession>A0A9X4BFG1</accession>
<name>A0A9X4BFG1_9GAMM</name>
<reference evidence="2" key="1">
    <citation type="submission" date="2023-02" db="EMBL/GenBank/DDBJ databases">
        <title>Tahibacter soli sp. nov. isolated from soil.</title>
        <authorList>
            <person name="Baek J.H."/>
            <person name="Lee J.K."/>
            <person name="Choi D.G."/>
            <person name="Jeon C.O."/>
        </authorList>
    </citation>
    <scope>NUCLEOTIDE SEQUENCE</scope>
    <source>
        <strain evidence="2">BL</strain>
    </source>
</reference>
<dbReference type="InterPro" id="IPR051404">
    <property type="entry name" value="TA_system_antitoxin"/>
</dbReference>
<evidence type="ECO:0000313" key="2">
    <source>
        <dbReference type="EMBL" id="MDC8011025.1"/>
    </source>
</evidence>
<dbReference type="Pfam" id="PF15919">
    <property type="entry name" value="HicB_lk_antitox"/>
    <property type="match status" value="1"/>
</dbReference>
<dbReference type="Gene3D" id="3.30.160.250">
    <property type="match status" value="1"/>
</dbReference>
<dbReference type="EMBL" id="JAOVZO020000001">
    <property type="protein sequence ID" value="MDC8011025.1"/>
    <property type="molecule type" value="Genomic_DNA"/>
</dbReference>
<dbReference type="GO" id="GO:0006355">
    <property type="term" value="P:regulation of DNA-templated transcription"/>
    <property type="evidence" value="ECO:0007669"/>
    <property type="project" value="InterPro"/>
</dbReference>
<dbReference type="CDD" id="cd22231">
    <property type="entry name" value="RHH_NikR_HicB-like"/>
    <property type="match status" value="1"/>
</dbReference>
<evidence type="ECO:0000259" key="1">
    <source>
        <dbReference type="Pfam" id="PF15919"/>
    </source>
</evidence>
<proteinExistence type="predicted"/>
<keyword evidence="3" id="KW-1185">Reference proteome</keyword>
<dbReference type="AlphaFoldDB" id="A0A9X4BFG1"/>
<dbReference type="InterPro" id="IPR031807">
    <property type="entry name" value="HicB-like"/>
</dbReference>
<protein>
    <submittedName>
        <fullName evidence="2">Type II toxin-antitoxin system HicB family antitoxin</fullName>
    </submittedName>
</protein>
<dbReference type="InterPro" id="IPR010985">
    <property type="entry name" value="Ribbon_hlx_hlx"/>
</dbReference>
<dbReference type="RefSeq" id="WP_263544444.1">
    <property type="nucleotide sequence ID" value="NZ_JAOVZO020000001.1"/>
</dbReference>
<evidence type="ECO:0000313" key="3">
    <source>
        <dbReference type="Proteomes" id="UP001139971"/>
    </source>
</evidence>
<dbReference type="SUPFAM" id="SSF47598">
    <property type="entry name" value="Ribbon-helix-helix"/>
    <property type="match status" value="1"/>
</dbReference>
<dbReference type="PANTHER" id="PTHR34504">
    <property type="entry name" value="ANTITOXIN HICB"/>
    <property type="match status" value="1"/>
</dbReference>
<feature type="domain" description="HicB-like antitoxin of toxin-antitoxin system" evidence="1">
    <location>
        <begin position="3"/>
        <end position="126"/>
    </location>
</feature>
<dbReference type="Proteomes" id="UP001139971">
    <property type="component" value="Unassembled WGS sequence"/>
</dbReference>